<keyword evidence="2" id="KW-1185">Reference proteome</keyword>
<protein>
    <recommendedName>
        <fullName evidence="3">Uma2 family endonuclease</fullName>
    </recommendedName>
</protein>
<evidence type="ECO:0008006" key="3">
    <source>
        <dbReference type="Google" id="ProtNLM"/>
    </source>
</evidence>
<dbReference type="EMBL" id="BMKK01000006">
    <property type="protein sequence ID" value="GGD64665.1"/>
    <property type="molecule type" value="Genomic_DNA"/>
</dbReference>
<dbReference type="RefSeq" id="WP_188767064.1">
    <property type="nucleotide sequence ID" value="NZ_BMKK01000006.1"/>
</dbReference>
<dbReference type="Gene3D" id="3.90.1570.10">
    <property type="entry name" value="tt1808, chain A"/>
    <property type="match status" value="1"/>
</dbReference>
<evidence type="ECO:0000313" key="1">
    <source>
        <dbReference type="EMBL" id="GGD64665.1"/>
    </source>
</evidence>
<reference evidence="1" key="2">
    <citation type="submission" date="2020-09" db="EMBL/GenBank/DDBJ databases">
        <authorList>
            <person name="Sun Q."/>
            <person name="Zhou Y."/>
        </authorList>
    </citation>
    <scope>NUCLEOTIDE SEQUENCE</scope>
    <source>
        <strain evidence="1">CGMCC 1.15958</strain>
    </source>
</reference>
<dbReference type="Proteomes" id="UP000609064">
    <property type="component" value="Unassembled WGS sequence"/>
</dbReference>
<name>A0A917DSJ6_9BACT</name>
<comment type="caution">
    <text evidence="1">The sequence shown here is derived from an EMBL/GenBank/DDBJ whole genome shotgun (WGS) entry which is preliminary data.</text>
</comment>
<gene>
    <name evidence="1" type="ORF">GCM10011514_30870</name>
</gene>
<reference evidence="1" key="1">
    <citation type="journal article" date="2014" name="Int. J. Syst. Evol. Microbiol.">
        <title>Complete genome sequence of Corynebacterium casei LMG S-19264T (=DSM 44701T), isolated from a smear-ripened cheese.</title>
        <authorList>
            <consortium name="US DOE Joint Genome Institute (JGI-PGF)"/>
            <person name="Walter F."/>
            <person name="Albersmeier A."/>
            <person name="Kalinowski J."/>
            <person name="Ruckert C."/>
        </authorList>
    </citation>
    <scope>NUCLEOTIDE SEQUENCE</scope>
    <source>
        <strain evidence="1">CGMCC 1.15958</strain>
    </source>
</reference>
<organism evidence="1 2">
    <name type="scientific">Emticicia aquatilis</name>
    <dbReference type="NCBI Taxonomy" id="1537369"/>
    <lineage>
        <taxon>Bacteria</taxon>
        <taxon>Pseudomonadati</taxon>
        <taxon>Bacteroidota</taxon>
        <taxon>Cytophagia</taxon>
        <taxon>Cytophagales</taxon>
        <taxon>Leadbetterellaceae</taxon>
        <taxon>Emticicia</taxon>
    </lineage>
</organism>
<evidence type="ECO:0000313" key="2">
    <source>
        <dbReference type="Proteomes" id="UP000609064"/>
    </source>
</evidence>
<dbReference type="InterPro" id="IPR012296">
    <property type="entry name" value="Nuclease_put_TT1808"/>
</dbReference>
<dbReference type="AlphaFoldDB" id="A0A917DSJ6"/>
<sequence>MAENRPNQQNVISDSLIYEVIDGKSFYYMGYKDVLAKKRTIEEIVYVSGLQLFIAQYLLESLYLTKAKEYYFLVGVGTHLDKNNNLSGDIYIYDKQTLSPNKINTRAAFRHYVEVAPKIAIEIDIRIDLSDEKDFGYVFTKTHKLLDFGVEKILWIFTKHQKVMVATKDQDWLTKNWNQEIELLDGEYFNIGKFLADEGVEQ</sequence>
<accession>A0A917DSJ6</accession>
<proteinExistence type="predicted"/>